<sequence length="117" mass="12291">MGSSSFHFLSLAALVITATLSGVSAECETSIPSLISQCSQYVKIAGPEVPPSKDCCDVVKSLDVPCICKFVTPEVEKLISMEKAVFVGRSCGLTIQSGMKCGSYVVPPLARGTELTD</sequence>
<protein>
    <recommendedName>
        <fullName evidence="2">Bifunctional inhibitor/plant lipid transfer protein/seed storage helical domain-containing protein</fullName>
    </recommendedName>
</protein>
<feature type="domain" description="Bifunctional inhibitor/plant lipid transfer protein/seed storage helical" evidence="2">
    <location>
        <begin position="17"/>
        <end position="101"/>
    </location>
</feature>
<dbReference type="EMBL" id="JBBPBN010000003">
    <property type="protein sequence ID" value="KAK9042938.1"/>
    <property type="molecule type" value="Genomic_DNA"/>
</dbReference>
<accession>A0ABR2U0H2</accession>
<evidence type="ECO:0000259" key="2">
    <source>
        <dbReference type="Pfam" id="PF14368"/>
    </source>
</evidence>
<dbReference type="InterPro" id="IPR044741">
    <property type="entry name" value="NsLTP-like"/>
</dbReference>
<evidence type="ECO:0000313" key="3">
    <source>
        <dbReference type="EMBL" id="KAK9042938.1"/>
    </source>
</evidence>
<dbReference type="Proteomes" id="UP001396334">
    <property type="component" value="Unassembled WGS sequence"/>
</dbReference>
<evidence type="ECO:0000313" key="4">
    <source>
        <dbReference type="Proteomes" id="UP001396334"/>
    </source>
</evidence>
<dbReference type="Gene3D" id="1.10.110.10">
    <property type="entry name" value="Plant lipid-transfer and hydrophobic proteins"/>
    <property type="match status" value="1"/>
</dbReference>
<feature type="chain" id="PRO_5047049227" description="Bifunctional inhibitor/plant lipid transfer protein/seed storage helical domain-containing protein" evidence="1">
    <location>
        <begin position="26"/>
        <end position="117"/>
    </location>
</feature>
<dbReference type="PANTHER" id="PTHR33286">
    <property type="entry name" value="BIFUNCTIONAL INHIBITOR/LIPID-TRANSFER PROTEIN/SEED STORAGE 2S ALBUMIN SUPERFAMILY PROTEIN"/>
    <property type="match status" value="1"/>
</dbReference>
<proteinExistence type="predicted"/>
<dbReference type="InterPro" id="IPR016140">
    <property type="entry name" value="Bifunc_inhib/LTP/seed_store"/>
</dbReference>
<feature type="signal peptide" evidence="1">
    <location>
        <begin position="1"/>
        <end position="25"/>
    </location>
</feature>
<reference evidence="3 4" key="1">
    <citation type="journal article" date="2024" name="G3 (Bethesda)">
        <title>Genome assembly of Hibiscus sabdariffa L. provides insights into metabolisms of medicinal natural products.</title>
        <authorList>
            <person name="Kim T."/>
        </authorList>
    </citation>
    <scope>NUCLEOTIDE SEQUENCE [LARGE SCALE GENOMIC DNA]</scope>
    <source>
        <strain evidence="3">TK-2024</strain>
        <tissue evidence="3">Old leaves</tissue>
    </source>
</reference>
<organism evidence="3 4">
    <name type="scientific">Hibiscus sabdariffa</name>
    <name type="common">roselle</name>
    <dbReference type="NCBI Taxonomy" id="183260"/>
    <lineage>
        <taxon>Eukaryota</taxon>
        <taxon>Viridiplantae</taxon>
        <taxon>Streptophyta</taxon>
        <taxon>Embryophyta</taxon>
        <taxon>Tracheophyta</taxon>
        <taxon>Spermatophyta</taxon>
        <taxon>Magnoliopsida</taxon>
        <taxon>eudicotyledons</taxon>
        <taxon>Gunneridae</taxon>
        <taxon>Pentapetalae</taxon>
        <taxon>rosids</taxon>
        <taxon>malvids</taxon>
        <taxon>Malvales</taxon>
        <taxon>Malvaceae</taxon>
        <taxon>Malvoideae</taxon>
        <taxon>Hibiscus</taxon>
    </lineage>
</organism>
<dbReference type="CDD" id="cd04660">
    <property type="entry name" value="nsLTP_like"/>
    <property type="match status" value="1"/>
</dbReference>
<dbReference type="PANTHER" id="PTHR33286:SF1">
    <property type="entry name" value="OS01G0800600 PROTEIN"/>
    <property type="match status" value="1"/>
</dbReference>
<name>A0ABR2U0H2_9ROSI</name>
<dbReference type="InterPro" id="IPR036312">
    <property type="entry name" value="Bifun_inhib/LTP/seed_sf"/>
</dbReference>
<keyword evidence="1" id="KW-0732">Signal</keyword>
<dbReference type="SUPFAM" id="SSF47699">
    <property type="entry name" value="Bifunctional inhibitor/lipid-transfer protein/seed storage 2S albumin"/>
    <property type="match status" value="1"/>
</dbReference>
<evidence type="ECO:0000256" key="1">
    <source>
        <dbReference type="SAM" id="SignalP"/>
    </source>
</evidence>
<dbReference type="Pfam" id="PF14368">
    <property type="entry name" value="LTP_2"/>
    <property type="match status" value="1"/>
</dbReference>
<gene>
    <name evidence="3" type="ORF">V6N11_071291</name>
</gene>
<comment type="caution">
    <text evidence="3">The sequence shown here is derived from an EMBL/GenBank/DDBJ whole genome shotgun (WGS) entry which is preliminary data.</text>
</comment>
<keyword evidence="4" id="KW-1185">Reference proteome</keyword>